<reference evidence="3" key="1">
    <citation type="submission" date="2017-04" db="EMBL/GenBank/DDBJ databases">
        <authorList>
            <person name="Varghese N."/>
            <person name="Submissions S."/>
        </authorList>
    </citation>
    <scope>NUCLEOTIDE SEQUENCE [LARGE SCALE GENOMIC DNA]</scope>
    <source>
        <strain evidence="3">DSM 44073</strain>
    </source>
</reference>
<dbReference type="STRING" id="40571.SAMN05660733_02052"/>
<name>A0A1W2CH39_9PSEU</name>
<keyword evidence="3" id="KW-1185">Reference proteome</keyword>
<organism evidence="2 3">
    <name type="scientific">Lentzea albidocapillata</name>
    <dbReference type="NCBI Taxonomy" id="40571"/>
    <lineage>
        <taxon>Bacteria</taxon>
        <taxon>Bacillati</taxon>
        <taxon>Actinomycetota</taxon>
        <taxon>Actinomycetes</taxon>
        <taxon>Pseudonocardiales</taxon>
        <taxon>Pseudonocardiaceae</taxon>
        <taxon>Lentzea</taxon>
    </lineage>
</organism>
<evidence type="ECO:0000313" key="2">
    <source>
        <dbReference type="EMBL" id="SMC84500.1"/>
    </source>
</evidence>
<protein>
    <submittedName>
        <fullName evidence="2">Angiomotin</fullName>
    </submittedName>
</protein>
<evidence type="ECO:0000256" key="1">
    <source>
        <dbReference type="SAM" id="MobiDB-lite"/>
    </source>
</evidence>
<dbReference type="AlphaFoldDB" id="A0A1W2CH39"/>
<sequence>MLRDARHPTGREPPLIRGVNGADGKIFGVPIEQKQPGNVEAETQVFARITIPEQDAATIPGVSPVTPAPAAATPPAPAPAPAPATTSAAAESKSKSLTRRLARRILGPTLMTKK</sequence>
<dbReference type="eggNOG" id="ENOG503271P">
    <property type="taxonomic scope" value="Bacteria"/>
</dbReference>
<accession>A0A1W2CH39</accession>
<proteinExistence type="predicted"/>
<feature type="compositionally biased region" description="Pro residues" evidence="1">
    <location>
        <begin position="72"/>
        <end position="82"/>
    </location>
</feature>
<feature type="region of interest" description="Disordered" evidence="1">
    <location>
        <begin position="58"/>
        <end position="114"/>
    </location>
</feature>
<feature type="compositionally biased region" description="Basic and acidic residues" evidence="1">
    <location>
        <begin position="1"/>
        <end position="10"/>
    </location>
</feature>
<evidence type="ECO:0000313" key="3">
    <source>
        <dbReference type="Proteomes" id="UP000192840"/>
    </source>
</evidence>
<feature type="compositionally biased region" description="Low complexity" evidence="1">
    <location>
        <begin position="62"/>
        <end position="71"/>
    </location>
</feature>
<dbReference type="EMBL" id="FWYC01000005">
    <property type="protein sequence ID" value="SMC84500.1"/>
    <property type="molecule type" value="Genomic_DNA"/>
</dbReference>
<feature type="region of interest" description="Disordered" evidence="1">
    <location>
        <begin position="1"/>
        <end position="22"/>
    </location>
</feature>
<dbReference type="Proteomes" id="UP000192840">
    <property type="component" value="Unassembled WGS sequence"/>
</dbReference>
<gene>
    <name evidence="2" type="ORF">SAMN05660733_02052</name>
</gene>